<dbReference type="InterPro" id="IPR050209">
    <property type="entry name" value="Rab_GTPases_membrane_traffic"/>
</dbReference>
<accession>A0A8T2A3Q7</accession>
<proteinExistence type="predicted"/>
<feature type="compositionally biased region" description="Polar residues" evidence="1">
    <location>
        <begin position="93"/>
        <end position="106"/>
    </location>
</feature>
<feature type="region of interest" description="Disordered" evidence="1">
    <location>
        <begin position="93"/>
        <end position="132"/>
    </location>
</feature>
<dbReference type="PROSITE" id="PS51421">
    <property type="entry name" value="RAS"/>
    <property type="match status" value="1"/>
</dbReference>
<dbReference type="InterPro" id="IPR001806">
    <property type="entry name" value="Small_GTPase"/>
</dbReference>
<comment type="caution">
    <text evidence="2">The sequence shown here is derived from an EMBL/GenBank/DDBJ whole genome shotgun (WGS) entry which is preliminary data.</text>
</comment>
<dbReference type="GO" id="GO:0005525">
    <property type="term" value="F:GTP binding"/>
    <property type="evidence" value="ECO:0007669"/>
    <property type="project" value="InterPro"/>
</dbReference>
<protein>
    <submittedName>
        <fullName evidence="2">Small GTPase</fullName>
    </submittedName>
</protein>
<dbReference type="PROSITE" id="PS51419">
    <property type="entry name" value="RAB"/>
    <property type="match status" value="1"/>
</dbReference>
<evidence type="ECO:0000256" key="1">
    <source>
        <dbReference type="SAM" id="MobiDB-lite"/>
    </source>
</evidence>
<dbReference type="Proteomes" id="UP000694240">
    <property type="component" value="Chromosome 9"/>
</dbReference>
<gene>
    <name evidence="2" type="ORF">ISN45_Aa04g001640</name>
</gene>
<sequence>MLVYDMTQRESFEHIPRWLEELRAHADKNIVIILIGNKTDLENQRSVQVEDAKEFAEKEGLFFLETSALNSTNVEKSFNTLLTEIFNTVNKKNLASSENQGDSNNAGLMAGKKIVIPSPAQESPTKTTCCSS</sequence>
<evidence type="ECO:0000313" key="3">
    <source>
        <dbReference type="Proteomes" id="UP000694240"/>
    </source>
</evidence>
<dbReference type="AlphaFoldDB" id="A0A8T2A3Q7"/>
<dbReference type="GO" id="GO:0003924">
    <property type="term" value="F:GTPase activity"/>
    <property type="evidence" value="ECO:0007669"/>
    <property type="project" value="InterPro"/>
</dbReference>
<dbReference type="FunFam" id="3.40.50.300:FF:001447">
    <property type="entry name" value="Ras-related protein Rab-1B"/>
    <property type="match status" value="1"/>
</dbReference>
<reference evidence="2 3" key="1">
    <citation type="submission" date="2020-12" db="EMBL/GenBank/DDBJ databases">
        <title>Concerted genomic and epigenomic changes stabilize Arabidopsis allopolyploids.</title>
        <authorList>
            <person name="Chen Z."/>
        </authorList>
    </citation>
    <scope>NUCLEOTIDE SEQUENCE [LARGE SCALE GENOMIC DNA]</scope>
    <source>
        <strain evidence="2">Allo738</strain>
        <tissue evidence="2">Leaf</tissue>
    </source>
</reference>
<feature type="compositionally biased region" description="Polar residues" evidence="1">
    <location>
        <begin position="120"/>
        <end position="132"/>
    </location>
</feature>
<evidence type="ECO:0000313" key="2">
    <source>
        <dbReference type="EMBL" id="KAG7567280.1"/>
    </source>
</evidence>
<organism evidence="2 3">
    <name type="scientific">Arabidopsis thaliana x Arabidopsis arenosa</name>
    <dbReference type="NCBI Taxonomy" id="1240361"/>
    <lineage>
        <taxon>Eukaryota</taxon>
        <taxon>Viridiplantae</taxon>
        <taxon>Streptophyta</taxon>
        <taxon>Embryophyta</taxon>
        <taxon>Tracheophyta</taxon>
        <taxon>Spermatophyta</taxon>
        <taxon>Magnoliopsida</taxon>
        <taxon>eudicotyledons</taxon>
        <taxon>Gunneridae</taxon>
        <taxon>Pentapetalae</taxon>
        <taxon>rosids</taxon>
        <taxon>malvids</taxon>
        <taxon>Brassicales</taxon>
        <taxon>Brassicaceae</taxon>
        <taxon>Camelineae</taxon>
        <taxon>Arabidopsis</taxon>
    </lineage>
</organism>
<dbReference type="PANTHER" id="PTHR47979">
    <property type="entry name" value="DRAB11-RELATED"/>
    <property type="match status" value="1"/>
</dbReference>
<keyword evidence="3" id="KW-1185">Reference proteome</keyword>
<dbReference type="SMART" id="SM00175">
    <property type="entry name" value="RAB"/>
    <property type="match status" value="1"/>
</dbReference>
<dbReference type="SMART" id="SM00173">
    <property type="entry name" value="RAS"/>
    <property type="match status" value="1"/>
</dbReference>
<dbReference type="EMBL" id="JAEFBK010000009">
    <property type="protein sequence ID" value="KAG7567280.1"/>
    <property type="molecule type" value="Genomic_DNA"/>
</dbReference>
<name>A0A8T2A3Q7_9BRAS</name>
<dbReference type="Pfam" id="PF00071">
    <property type="entry name" value="Ras"/>
    <property type="match status" value="1"/>
</dbReference>